<dbReference type="GO" id="GO:0016987">
    <property type="term" value="F:sigma factor activity"/>
    <property type="evidence" value="ECO:0007669"/>
    <property type="project" value="UniProtKB-KW"/>
</dbReference>
<accession>A0AAW9RYS3</accession>
<feature type="domain" description="RNA polymerase sigma factor 70 region 4 type 2" evidence="6">
    <location>
        <begin position="112"/>
        <end position="161"/>
    </location>
</feature>
<dbReference type="InterPro" id="IPR014327">
    <property type="entry name" value="RNA_pol_sigma70_bacteroid"/>
</dbReference>
<dbReference type="Gene3D" id="1.10.1740.10">
    <property type="match status" value="1"/>
</dbReference>
<dbReference type="InterPro" id="IPR013324">
    <property type="entry name" value="RNA_pol_sigma_r3/r4-like"/>
</dbReference>
<proteinExistence type="inferred from homology"/>
<name>A0AAW9RYS3_9BACT</name>
<organism evidence="7 8">
    <name type="scientific">Rapidithrix thailandica</name>
    <dbReference type="NCBI Taxonomy" id="413964"/>
    <lineage>
        <taxon>Bacteria</taxon>
        <taxon>Pseudomonadati</taxon>
        <taxon>Bacteroidota</taxon>
        <taxon>Cytophagia</taxon>
        <taxon>Cytophagales</taxon>
        <taxon>Flammeovirgaceae</taxon>
        <taxon>Rapidithrix</taxon>
    </lineage>
</organism>
<protein>
    <submittedName>
        <fullName evidence="7">RNA polymerase sigma-70 factor</fullName>
    </submittedName>
</protein>
<keyword evidence="8" id="KW-1185">Reference proteome</keyword>
<dbReference type="AlphaFoldDB" id="A0AAW9RYS3"/>
<evidence type="ECO:0000259" key="5">
    <source>
        <dbReference type="Pfam" id="PF04542"/>
    </source>
</evidence>
<comment type="caution">
    <text evidence="7">The sequence shown here is derived from an EMBL/GenBank/DDBJ whole genome shotgun (WGS) entry which is preliminary data.</text>
</comment>
<dbReference type="Proteomes" id="UP001403385">
    <property type="component" value="Unassembled WGS sequence"/>
</dbReference>
<keyword evidence="2" id="KW-0805">Transcription regulation</keyword>
<dbReference type="GO" id="GO:0003677">
    <property type="term" value="F:DNA binding"/>
    <property type="evidence" value="ECO:0007669"/>
    <property type="project" value="InterPro"/>
</dbReference>
<dbReference type="InterPro" id="IPR007627">
    <property type="entry name" value="RNA_pol_sigma70_r2"/>
</dbReference>
<dbReference type="PANTHER" id="PTHR43133">
    <property type="entry name" value="RNA POLYMERASE ECF-TYPE SIGMA FACTO"/>
    <property type="match status" value="1"/>
</dbReference>
<dbReference type="Gene3D" id="1.10.10.10">
    <property type="entry name" value="Winged helix-like DNA-binding domain superfamily/Winged helix DNA-binding domain"/>
    <property type="match status" value="1"/>
</dbReference>
<dbReference type="InterPro" id="IPR013325">
    <property type="entry name" value="RNA_pol_sigma_r2"/>
</dbReference>
<evidence type="ECO:0000313" key="8">
    <source>
        <dbReference type="Proteomes" id="UP001403385"/>
    </source>
</evidence>
<evidence type="ECO:0000256" key="1">
    <source>
        <dbReference type="ARBA" id="ARBA00010641"/>
    </source>
</evidence>
<dbReference type="NCBIfam" id="TIGR02937">
    <property type="entry name" value="sigma70-ECF"/>
    <property type="match status" value="1"/>
</dbReference>
<dbReference type="NCBIfam" id="TIGR02985">
    <property type="entry name" value="Sig70_bacteroi1"/>
    <property type="match status" value="1"/>
</dbReference>
<comment type="similarity">
    <text evidence="1">Belongs to the sigma-70 factor family. ECF subfamily.</text>
</comment>
<dbReference type="InterPro" id="IPR036388">
    <property type="entry name" value="WH-like_DNA-bd_sf"/>
</dbReference>
<evidence type="ECO:0000259" key="6">
    <source>
        <dbReference type="Pfam" id="PF08281"/>
    </source>
</evidence>
<keyword evidence="4" id="KW-0804">Transcription</keyword>
<dbReference type="GO" id="GO:0006352">
    <property type="term" value="P:DNA-templated transcription initiation"/>
    <property type="evidence" value="ECO:0007669"/>
    <property type="project" value="InterPro"/>
</dbReference>
<dbReference type="EMBL" id="JBDKWZ010000004">
    <property type="protein sequence ID" value="MEN7548155.1"/>
    <property type="molecule type" value="Genomic_DNA"/>
</dbReference>
<gene>
    <name evidence="7" type="ORF">AAG747_09555</name>
</gene>
<evidence type="ECO:0000313" key="7">
    <source>
        <dbReference type="EMBL" id="MEN7548155.1"/>
    </source>
</evidence>
<dbReference type="InterPro" id="IPR013249">
    <property type="entry name" value="RNA_pol_sigma70_r4_t2"/>
</dbReference>
<dbReference type="InterPro" id="IPR014284">
    <property type="entry name" value="RNA_pol_sigma-70_dom"/>
</dbReference>
<dbReference type="InterPro" id="IPR039425">
    <property type="entry name" value="RNA_pol_sigma-70-like"/>
</dbReference>
<evidence type="ECO:0000256" key="2">
    <source>
        <dbReference type="ARBA" id="ARBA00023015"/>
    </source>
</evidence>
<dbReference type="RefSeq" id="WP_346820937.1">
    <property type="nucleotide sequence ID" value="NZ_JBDKWZ010000004.1"/>
</dbReference>
<evidence type="ECO:0000256" key="3">
    <source>
        <dbReference type="ARBA" id="ARBA00023082"/>
    </source>
</evidence>
<dbReference type="SUPFAM" id="SSF88946">
    <property type="entry name" value="Sigma2 domain of RNA polymerase sigma factors"/>
    <property type="match status" value="1"/>
</dbReference>
<keyword evidence="3" id="KW-0731">Sigma factor</keyword>
<dbReference type="Pfam" id="PF04542">
    <property type="entry name" value="Sigma70_r2"/>
    <property type="match status" value="1"/>
</dbReference>
<dbReference type="SUPFAM" id="SSF88659">
    <property type="entry name" value="Sigma3 and sigma4 domains of RNA polymerase sigma factors"/>
    <property type="match status" value="1"/>
</dbReference>
<evidence type="ECO:0000256" key="4">
    <source>
        <dbReference type="ARBA" id="ARBA00023163"/>
    </source>
</evidence>
<dbReference type="PANTHER" id="PTHR43133:SF46">
    <property type="entry name" value="RNA POLYMERASE SIGMA-70 FACTOR ECF SUBFAMILY"/>
    <property type="match status" value="1"/>
</dbReference>
<dbReference type="Pfam" id="PF08281">
    <property type="entry name" value="Sigma70_r4_2"/>
    <property type="match status" value="1"/>
</dbReference>
<feature type="domain" description="RNA polymerase sigma-70 region 2" evidence="5">
    <location>
        <begin position="10"/>
        <end position="76"/>
    </location>
</feature>
<reference evidence="7 8" key="1">
    <citation type="submission" date="2024-04" db="EMBL/GenBank/DDBJ databases">
        <title>Novel genus in family Flammeovirgaceae.</title>
        <authorList>
            <person name="Nguyen T.H."/>
            <person name="Vuong T.Q."/>
            <person name="Le H."/>
            <person name="Kim S.-G."/>
        </authorList>
    </citation>
    <scope>NUCLEOTIDE SEQUENCE [LARGE SCALE GENOMIC DNA]</scope>
    <source>
        <strain evidence="7 8">JCM 23209</strain>
    </source>
</reference>
<sequence>MDQELLFEELYRSYWKKLYAFCYAKTKNHEVAEEIVQDVFIALWKRADKIVFSPKTENYLIKSTRNKIVDYYRAKKEQQTTTISQCTLCDEKGFGMDTVAHNLAVDEFLEKDLQLLVNQLPCRCQEVYRLSREKHLTTSEIAEQLNISQKTVKNHLTKALSFINKHLKVV</sequence>